<dbReference type="RefSeq" id="WP_197526942.1">
    <property type="nucleotide sequence ID" value="NZ_CP036291.1"/>
</dbReference>
<gene>
    <name evidence="3" type="ORF">Pla175_35590</name>
</gene>
<dbReference type="HAMAP" id="MF_00634">
    <property type="entry name" value="UPF0235"/>
    <property type="match status" value="1"/>
</dbReference>
<dbReference type="SUPFAM" id="SSF69786">
    <property type="entry name" value="YggU-like"/>
    <property type="match status" value="1"/>
</dbReference>
<dbReference type="SMART" id="SM01152">
    <property type="entry name" value="DUF167"/>
    <property type="match status" value="1"/>
</dbReference>
<reference evidence="3 4" key="1">
    <citation type="submission" date="2019-02" db="EMBL/GenBank/DDBJ databases">
        <title>Deep-cultivation of Planctomycetes and their phenomic and genomic characterization uncovers novel biology.</title>
        <authorList>
            <person name="Wiegand S."/>
            <person name="Jogler M."/>
            <person name="Boedeker C."/>
            <person name="Pinto D."/>
            <person name="Vollmers J."/>
            <person name="Rivas-Marin E."/>
            <person name="Kohn T."/>
            <person name="Peeters S.H."/>
            <person name="Heuer A."/>
            <person name="Rast P."/>
            <person name="Oberbeckmann S."/>
            <person name="Bunk B."/>
            <person name="Jeske O."/>
            <person name="Meyerdierks A."/>
            <person name="Storesund J.E."/>
            <person name="Kallscheuer N."/>
            <person name="Luecker S."/>
            <person name="Lage O.M."/>
            <person name="Pohl T."/>
            <person name="Merkel B.J."/>
            <person name="Hornburger P."/>
            <person name="Mueller R.-W."/>
            <person name="Bruemmer F."/>
            <person name="Labrenz M."/>
            <person name="Spormann A.M."/>
            <person name="Op den Camp H."/>
            <person name="Overmann J."/>
            <person name="Amann R."/>
            <person name="Jetten M.S.M."/>
            <person name="Mascher T."/>
            <person name="Medema M.H."/>
            <person name="Devos D.P."/>
            <person name="Kaster A.-K."/>
            <person name="Ovreas L."/>
            <person name="Rohde M."/>
            <person name="Galperin M.Y."/>
            <person name="Jogler C."/>
        </authorList>
    </citation>
    <scope>NUCLEOTIDE SEQUENCE [LARGE SCALE GENOMIC DNA]</scope>
    <source>
        <strain evidence="3 4">Pla175</strain>
    </source>
</reference>
<evidence type="ECO:0000313" key="3">
    <source>
        <dbReference type="EMBL" id="QDU90158.1"/>
    </source>
</evidence>
<dbReference type="KEGG" id="pnd:Pla175_35590"/>
<comment type="similarity">
    <text evidence="1 2">Belongs to the UPF0235 family.</text>
</comment>
<keyword evidence="4" id="KW-1185">Reference proteome</keyword>
<accession>A0A518DFC4</accession>
<dbReference type="InterPro" id="IPR036591">
    <property type="entry name" value="YggU-like_sf"/>
</dbReference>
<organism evidence="3 4">
    <name type="scientific">Pirellulimonas nuda</name>
    <dbReference type="NCBI Taxonomy" id="2528009"/>
    <lineage>
        <taxon>Bacteria</taxon>
        <taxon>Pseudomonadati</taxon>
        <taxon>Planctomycetota</taxon>
        <taxon>Planctomycetia</taxon>
        <taxon>Pirellulales</taxon>
        <taxon>Lacipirellulaceae</taxon>
        <taxon>Pirellulimonas</taxon>
    </lineage>
</organism>
<sequence length="112" mass="11532">MTQPADTPPNGLEVALEPHAEGVVLPVLARASGRANQFAGVHDGRLRVIVTVAPERGKANAAVVAVVADRLGLRPAEVSVLAGHTNPRKKLLIRGANVAELAGLLRREAGAG</sequence>
<evidence type="ECO:0000313" key="4">
    <source>
        <dbReference type="Proteomes" id="UP000317429"/>
    </source>
</evidence>
<proteinExistence type="inferred from homology"/>
<dbReference type="InterPro" id="IPR003746">
    <property type="entry name" value="DUF167"/>
</dbReference>
<dbReference type="AlphaFoldDB" id="A0A518DFC4"/>
<evidence type="ECO:0000256" key="1">
    <source>
        <dbReference type="ARBA" id="ARBA00010364"/>
    </source>
</evidence>
<dbReference type="Gene3D" id="3.30.1200.10">
    <property type="entry name" value="YggU-like"/>
    <property type="match status" value="1"/>
</dbReference>
<dbReference type="Pfam" id="PF02594">
    <property type="entry name" value="DUF167"/>
    <property type="match status" value="1"/>
</dbReference>
<dbReference type="Proteomes" id="UP000317429">
    <property type="component" value="Chromosome"/>
</dbReference>
<name>A0A518DFC4_9BACT</name>
<evidence type="ECO:0000256" key="2">
    <source>
        <dbReference type="HAMAP-Rule" id="MF_00634"/>
    </source>
</evidence>
<protein>
    <recommendedName>
        <fullName evidence="2">UPF0235 protein Pla175_35590</fullName>
    </recommendedName>
</protein>
<dbReference type="NCBIfam" id="TIGR00251">
    <property type="entry name" value="DUF167 family protein"/>
    <property type="match status" value="1"/>
</dbReference>
<dbReference type="EMBL" id="CP036291">
    <property type="protein sequence ID" value="QDU90158.1"/>
    <property type="molecule type" value="Genomic_DNA"/>
</dbReference>